<dbReference type="VEuPathDB" id="CryptoDB:Cvel_10633"/>
<evidence type="ECO:0000313" key="4">
    <source>
        <dbReference type="EMBL" id="CEM51456.1"/>
    </source>
</evidence>
<feature type="domain" description="RNA polymerase III subunit RPC82-related helix-turn-helix" evidence="3">
    <location>
        <begin position="9"/>
        <end position="64"/>
    </location>
</feature>
<protein>
    <recommendedName>
        <fullName evidence="1">DNA-directed RNA polymerase III subunit RPC3</fullName>
        <shortName evidence="1">RNA polymerase III subunit C3</shortName>
    </recommendedName>
</protein>
<evidence type="ECO:0000256" key="1">
    <source>
        <dbReference type="RuleBase" id="RU367076"/>
    </source>
</evidence>
<dbReference type="Gene3D" id="1.10.10.10">
    <property type="entry name" value="Winged helix-like DNA-binding domain superfamily/Winged helix DNA-binding domain"/>
    <property type="match status" value="3"/>
</dbReference>
<dbReference type="Pfam" id="PF08221">
    <property type="entry name" value="HTH_9"/>
    <property type="match status" value="1"/>
</dbReference>
<proteinExistence type="inferred from homology"/>
<feature type="compositionally biased region" description="Gly residues" evidence="2">
    <location>
        <begin position="722"/>
        <end position="731"/>
    </location>
</feature>
<dbReference type="EMBL" id="CDMZ01004953">
    <property type="protein sequence ID" value="CEM51456.1"/>
    <property type="molecule type" value="Genomic_DNA"/>
</dbReference>
<feature type="region of interest" description="Disordered" evidence="2">
    <location>
        <begin position="667"/>
        <end position="735"/>
    </location>
</feature>
<dbReference type="AlphaFoldDB" id="A0A0G4I3M5"/>
<name>A0A0G4I3M5_9ALVE</name>
<feature type="region of interest" description="Disordered" evidence="2">
    <location>
        <begin position="313"/>
        <end position="333"/>
    </location>
</feature>
<keyword evidence="1" id="KW-0804">Transcription</keyword>
<dbReference type="InterPro" id="IPR013197">
    <property type="entry name" value="RNA_pol_III_RPC82-rel_HTH"/>
</dbReference>
<accession>A0A0G4I3M5</accession>
<sequence length="784" mass="82705">MPNTIEIDLVVSLIEDAFGPVVKEVAEQLAQRGRTTVRGLISFTGFSFKLVRDSLLTLTQHNCVHTALAPYDPLPEGSGSSSSKAHRQQQAQQAAAKAVEFDGTQPLFYFLDFQEILFRLRYPKYLLHVEKNHGRPACLLLCEVVKHGRLSMKRAVDIVASQEPLENPDGEEGEGVVELSSSSFATRVNGLRSAFANLLHHNILAPARPAVRPVQQRGGRDGEGMGDEEGGGGSAIKSPPLDAGGGARKRRGGAGGGTSLRGGRGAKRGRGGAVAGAAPGVGVGRSTGGFAGVPEDSWLVGPESVVAGTGMEGANVGVDGGGNLRTDEGEGEDDDEIPFELLEILGSGGGDKDGRSRGGRGGSLRGGGRASKTAEKRKEQMLVAMEERGAFFRINCRVLNMELCKELAVDTVSLRLPAAKSKTLLRVLMKALAYSGGTESSSLTGSMSFVEIREEWRRLTGAAPDAQSVSSLLEVFSNLHEKFVEKKTPASSGGNRANEDDRWGVSWDAVRSAVRQRCIDNYVRTRLGKSAVRTLGFLLSNATGASAGSGKYDDKTVADQCLMDPKTARQMLCSLASLGLILTQDLGNKGGGGGGGGGARGAGQGQAAGQQVFFVREEYVRERVLADTYKMILNLKTRCSVESSKIYRQVTSTAAATVDALTLAEAAAAPSPSQQPLQPMPALHLPSQRNSTSSSVQIADKPNPHDQGRLQQRNAVAAAAAAGGGSGGGAGPPTRRQLLALVSEGPHAADELMNLQVTARMKAEDYLDLHICQLDDAVMILRDF</sequence>
<dbReference type="InterPro" id="IPR039748">
    <property type="entry name" value="RPC3"/>
</dbReference>
<evidence type="ECO:0000256" key="2">
    <source>
        <dbReference type="SAM" id="MobiDB-lite"/>
    </source>
</evidence>
<dbReference type="PANTHER" id="PTHR12949">
    <property type="entry name" value="RNA POLYMERASE III DNA DIRECTED -RELATED"/>
    <property type="match status" value="1"/>
</dbReference>
<gene>
    <name evidence="4" type="ORF">Cvel_10633</name>
</gene>
<reference evidence="4" key="1">
    <citation type="submission" date="2014-11" db="EMBL/GenBank/DDBJ databases">
        <authorList>
            <person name="Otto D Thomas"/>
            <person name="Naeem Raeece"/>
        </authorList>
    </citation>
    <scope>NUCLEOTIDE SEQUENCE</scope>
</reference>
<feature type="compositionally biased region" description="Low complexity" evidence="2">
    <location>
        <begin position="667"/>
        <end position="683"/>
    </location>
</feature>
<organism evidence="4">
    <name type="scientific">Chromera velia CCMP2878</name>
    <dbReference type="NCBI Taxonomy" id="1169474"/>
    <lineage>
        <taxon>Eukaryota</taxon>
        <taxon>Sar</taxon>
        <taxon>Alveolata</taxon>
        <taxon>Colpodellida</taxon>
        <taxon>Chromeraceae</taxon>
        <taxon>Chromera</taxon>
    </lineage>
</organism>
<evidence type="ECO:0000259" key="3">
    <source>
        <dbReference type="Pfam" id="PF08221"/>
    </source>
</evidence>
<dbReference type="GO" id="GO:0003697">
    <property type="term" value="F:single-stranded DNA binding"/>
    <property type="evidence" value="ECO:0007669"/>
    <property type="project" value="UniProtKB-UniRule"/>
</dbReference>
<feature type="region of interest" description="Disordered" evidence="2">
    <location>
        <begin position="209"/>
        <end position="279"/>
    </location>
</feature>
<dbReference type="InterPro" id="IPR036388">
    <property type="entry name" value="WH-like_DNA-bd_sf"/>
</dbReference>
<comment type="subunit">
    <text evidence="1">Component of the RNA polymerase III (Pol III) complex consisting of 17 subunits.</text>
</comment>
<dbReference type="PANTHER" id="PTHR12949:SF0">
    <property type="entry name" value="DNA-DIRECTED RNA POLYMERASE III SUBUNIT RPC3"/>
    <property type="match status" value="1"/>
</dbReference>
<dbReference type="GO" id="GO:0005666">
    <property type="term" value="C:RNA polymerase III complex"/>
    <property type="evidence" value="ECO:0007669"/>
    <property type="project" value="UniProtKB-UniRule"/>
</dbReference>
<comment type="subcellular location">
    <subcellularLocation>
        <location evidence="1">Nucleus</location>
    </subcellularLocation>
</comment>
<feature type="compositionally biased region" description="Gly residues" evidence="2">
    <location>
        <begin position="359"/>
        <end position="369"/>
    </location>
</feature>
<feature type="compositionally biased region" description="Polar residues" evidence="2">
    <location>
        <begin position="687"/>
        <end position="697"/>
    </location>
</feature>
<feature type="compositionally biased region" description="Gly residues" evidence="2">
    <location>
        <begin position="253"/>
        <end position="263"/>
    </location>
</feature>
<feature type="region of interest" description="Disordered" evidence="2">
    <location>
        <begin position="346"/>
        <end position="377"/>
    </location>
</feature>
<keyword evidence="1" id="KW-0539">Nucleus</keyword>
<comment type="similarity">
    <text evidence="1">Belongs to the eukaryotic RPC3/POLR3C RNA polymerase subunit family.</text>
</comment>
<comment type="function">
    <text evidence="1">DNA-dependent RNA polymerase catalyzes the transcription of DNA into RNA using the four ribonucleoside triphosphates as substrates. Specific core component of RNA polymerase III which synthesizes small RNAs, such as 5S rRNA and tRNAs.</text>
</comment>
<keyword evidence="1" id="KW-0240">DNA-directed RNA polymerase</keyword>